<name>A0A4R5Y205_9MICC</name>
<dbReference type="AlphaFoldDB" id="A0A4R5Y205"/>
<dbReference type="OrthoDB" id="4948083at2"/>
<proteinExistence type="predicted"/>
<organism evidence="1 2">
    <name type="scientific">Arthrobacter nitrophenolicus</name>
    <dbReference type="NCBI Taxonomy" id="683150"/>
    <lineage>
        <taxon>Bacteria</taxon>
        <taxon>Bacillati</taxon>
        <taxon>Actinomycetota</taxon>
        <taxon>Actinomycetes</taxon>
        <taxon>Micrococcales</taxon>
        <taxon>Micrococcaceae</taxon>
        <taxon>Arthrobacter</taxon>
    </lineage>
</organism>
<protein>
    <submittedName>
        <fullName evidence="1">Uncharacterized protein</fullName>
    </submittedName>
</protein>
<accession>A0A4R5Y205</accession>
<dbReference type="EMBL" id="SMZQ01000005">
    <property type="protein sequence ID" value="TDL37265.1"/>
    <property type="molecule type" value="Genomic_DNA"/>
</dbReference>
<dbReference type="Proteomes" id="UP000294621">
    <property type="component" value="Unassembled WGS sequence"/>
</dbReference>
<dbReference type="RefSeq" id="WP_133349007.1">
    <property type="nucleotide sequence ID" value="NZ_SMZQ01000005.1"/>
</dbReference>
<sequence length="106" mass="11809">MAIQYMDDGFAPHVDRGFATAKTRLEPSRLSFHQDDETESHARAMVEHVLALEAERVPAVTAELFAEAVAVANAVRQAQGRGPVTSFRARDFWEVLKDLIDSVLEQ</sequence>
<evidence type="ECO:0000313" key="1">
    <source>
        <dbReference type="EMBL" id="TDL37265.1"/>
    </source>
</evidence>
<gene>
    <name evidence="1" type="ORF">E2R57_10975</name>
</gene>
<evidence type="ECO:0000313" key="2">
    <source>
        <dbReference type="Proteomes" id="UP000294621"/>
    </source>
</evidence>
<reference evidence="1 2" key="1">
    <citation type="submission" date="2019-03" db="EMBL/GenBank/DDBJ databases">
        <title>Genome Sequencing and Assembly of Various Microbes Isolated from Partially Reclaimed Soil and Acid Mine Drainage (AMD) Site.</title>
        <authorList>
            <person name="Steinbock B."/>
            <person name="Bechtold R."/>
            <person name="Sevigny J.L."/>
            <person name="Thomas D."/>
            <person name="Cuthill L.R."/>
            <person name="Aveiro Johannsen E.J."/>
            <person name="Thomas K."/>
            <person name="Ghosh A."/>
        </authorList>
    </citation>
    <scope>NUCLEOTIDE SEQUENCE [LARGE SCALE GENOMIC DNA]</scope>
    <source>
        <strain evidence="1 2">S-A1</strain>
    </source>
</reference>
<comment type="caution">
    <text evidence="1">The sequence shown here is derived from an EMBL/GenBank/DDBJ whole genome shotgun (WGS) entry which is preliminary data.</text>
</comment>